<gene>
    <name evidence="1" type="ORF">I4F81_007398</name>
</gene>
<evidence type="ECO:0000313" key="2">
    <source>
        <dbReference type="Proteomes" id="UP000798662"/>
    </source>
</evidence>
<dbReference type="Proteomes" id="UP000798662">
    <property type="component" value="Chromosome 2"/>
</dbReference>
<keyword evidence="2" id="KW-1185">Reference proteome</keyword>
<comment type="caution">
    <text evidence="1">The sequence shown here is derived from an EMBL/GenBank/DDBJ whole genome shotgun (WGS) entry which is preliminary data.</text>
</comment>
<evidence type="ECO:0000313" key="1">
    <source>
        <dbReference type="EMBL" id="KAK1864861.1"/>
    </source>
</evidence>
<proteinExistence type="predicted"/>
<accession>A0ACC3C528</accession>
<dbReference type="EMBL" id="CM020619">
    <property type="protein sequence ID" value="KAK1864861.1"/>
    <property type="molecule type" value="Genomic_DNA"/>
</dbReference>
<sequence>MLAVLSRHASCELLSNQPTPHCSTRCALVDSAPSPSRLPFLVPFDALNVSVAAAPSPLPPSPPVLPPSLSIHPGFRVRAPAGTMMAGGRLLKEHREMQKEARAAGANAEIVLAPEDGNLSHWVGHVRGPVDTPYENGYFKIDVVVPPSYPLSPPNVRLLSKVFHPNVHPKSGEVCLDILKAAWSPAWTLASTARALIVLLGHPEPDSPLNCDAGNLLRAGDGRAFRSLARMYTKLCAAPPAEVLALQDR</sequence>
<protein>
    <submittedName>
        <fullName evidence="1">Uncharacterized protein</fullName>
    </submittedName>
</protein>
<organism evidence="1 2">
    <name type="scientific">Pyropia yezoensis</name>
    <name type="common">Susabi-nori</name>
    <name type="synonym">Porphyra yezoensis</name>
    <dbReference type="NCBI Taxonomy" id="2788"/>
    <lineage>
        <taxon>Eukaryota</taxon>
        <taxon>Rhodophyta</taxon>
        <taxon>Bangiophyceae</taxon>
        <taxon>Bangiales</taxon>
        <taxon>Bangiaceae</taxon>
        <taxon>Pyropia</taxon>
    </lineage>
</organism>
<reference evidence="1" key="1">
    <citation type="submission" date="2019-11" db="EMBL/GenBank/DDBJ databases">
        <title>Nori genome reveals adaptations in red seaweeds to the harsh intertidal environment.</title>
        <authorList>
            <person name="Wang D."/>
            <person name="Mao Y."/>
        </authorList>
    </citation>
    <scope>NUCLEOTIDE SEQUENCE</scope>
    <source>
        <tissue evidence="1">Gametophyte</tissue>
    </source>
</reference>
<name>A0ACC3C528_PYRYE</name>